<dbReference type="Proteomes" id="UP000297872">
    <property type="component" value="Unassembled WGS sequence"/>
</dbReference>
<dbReference type="GeneID" id="302994304"/>
<dbReference type="RefSeq" id="WP_118115370.1">
    <property type="nucleotide sequence ID" value="NZ_DAWCZC010000006.1"/>
</dbReference>
<protein>
    <submittedName>
        <fullName evidence="3">Phospholipase</fullName>
    </submittedName>
</protein>
<feature type="domain" description="Peptidase S9 prolyl oligopeptidase catalytic" evidence="2">
    <location>
        <begin position="167"/>
        <end position="228"/>
    </location>
</feature>
<dbReference type="GO" id="GO:0006508">
    <property type="term" value="P:proteolysis"/>
    <property type="evidence" value="ECO:0007669"/>
    <property type="project" value="InterPro"/>
</dbReference>
<name>A0A4Y8VUN4_9BACT</name>
<sequence length="279" mass="31408">MKKIFCLTILLLSVLKISAYDFLRAVKNEIPGGYNFWVYTPVDYFYTQEQTPVIIFLHGASLCGRNLERVRRYGPLDAIVKGRDIDALTLVPQNPGGAWSPKKVMDMLDWVKQHYSCDTTRVYVLGMSLGGYGTMDVCGTYPDRIAAGMALCGGCSLKDVSGLGKLPFWIIHGTADRAVPVKQSKVVVDKLKRDGNDTRLIYDWWQGANHGMPARVFYMKKTYQWLFSHTLNDPDRPVNRDIDISMGDVRNAYDGVNRNAPKPELIDGPSVIKNEGNEY</sequence>
<dbReference type="PANTHER" id="PTHR43037:SF1">
    <property type="entry name" value="BLL1128 PROTEIN"/>
    <property type="match status" value="1"/>
</dbReference>
<dbReference type="InterPro" id="IPR050955">
    <property type="entry name" value="Plant_Biomass_Hydrol_Est"/>
</dbReference>
<evidence type="ECO:0000256" key="1">
    <source>
        <dbReference type="ARBA" id="ARBA00022729"/>
    </source>
</evidence>
<dbReference type="Gene3D" id="3.40.50.1820">
    <property type="entry name" value="alpha/beta hydrolase"/>
    <property type="match status" value="1"/>
</dbReference>
<keyword evidence="4" id="KW-1185">Reference proteome</keyword>
<gene>
    <name evidence="3" type="ORF">EXN75_03200</name>
</gene>
<dbReference type="OrthoDB" id="9764953at2"/>
<comment type="caution">
    <text evidence="3">The sequence shown here is derived from an EMBL/GenBank/DDBJ whole genome shotgun (WGS) entry which is preliminary data.</text>
</comment>
<evidence type="ECO:0000259" key="2">
    <source>
        <dbReference type="Pfam" id="PF00326"/>
    </source>
</evidence>
<organism evidence="3 4">
    <name type="scientific">Segatella hominis</name>
    <dbReference type="NCBI Taxonomy" id="2518605"/>
    <lineage>
        <taxon>Bacteria</taxon>
        <taxon>Pseudomonadati</taxon>
        <taxon>Bacteroidota</taxon>
        <taxon>Bacteroidia</taxon>
        <taxon>Bacteroidales</taxon>
        <taxon>Prevotellaceae</taxon>
        <taxon>Segatella</taxon>
    </lineage>
</organism>
<dbReference type="Pfam" id="PF00326">
    <property type="entry name" value="Peptidase_S9"/>
    <property type="match status" value="1"/>
</dbReference>
<dbReference type="PANTHER" id="PTHR43037">
    <property type="entry name" value="UNNAMED PRODUCT-RELATED"/>
    <property type="match status" value="1"/>
</dbReference>
<accession>A0A4Y8VUN4</accession>
<reference evidence="3 4" key="1">
    <citation type="submission" date="2019-02" db="EMBL/GenBank/DDBJ databases">
        <title>Draft Genome Sequence of the Prevotella sp. BCRC 81118, Isolated from Human Feces.</title>
        <authorList>
            <person name="Huang C.-H."/>
        </authorList>
    </citation>
    <scope>NUCLEOTIDE SEQUENCE [LARGE SCALE GENOMIC DNA]</scope>
    <source>
        <strain evidence="3 4">BCRC 81118</strain>
    </source>
</reference>
<evidence type="ECO:0000313" key="4">
    <source>
        <dbReference type="Proteomes" id="UP000297872"/>
    </source>
</evidence>
<dbReference type="AlphaFoldDB" id="A0A4Y8VUN4"/>
<dbReference type="InterPro" id="IPR001375">
    <property type="entry name" value="Peptidase_S9_cat"/>
</dbReference>
<evidence type="ECO:0000313" key="3">
    <source>
        <dbReference type="EMBL" id="TFH84105.1"/>
    </source>
</evidence>
<dbReference type="InterPro" id="IPR029058">
    <property type="entry name" value="AB_hydrolase_fold"/>
</dbReference>
<dbReference type="GO" id="GO:0008236">
    <property type="term" value="F:serine-type peptidase activity"/>
    <property type="evidence" value="ECO:0007669"/>
    <property type="project" value="InterPro"/>
</dbReference>
<proteinExistence type="predicted"/>
<dbReference type="EMBL" id="SGVY01000005">
    <property type="protein sequence ID" value="TFH84105.1"/>
    <property type="molecule type" value="Genomic_DNA"/>
</dbReference>
<dbReference type="SUPFAM" id="SSF53474">
    <property type="entry name" value="alpha/beta-Hydrolases"/>
    <property type="match status" value="1"/>
</dbReference>
<keyword evidence="1" id="KW-0732">Signal</keyword>